<dbReference type="KEGG" id="cfh:C1707_23840"/>
<dbReference type="SUPFAM" id="SSF55797">
    <property type="entry name" value="PR-1-like"/>
    <property type="match status" value="1"/>
</dbReference>
<keyword evidence="6" id="KW-1185">Reference proteome</keyword>
<name>A0A2N5CSD2_9CAUL</name>
<proteinExistence type="predicted"/>
<evidence type="ECO:0000259" key="2">
    <source>
        <dbReference type="Pfam" id="PF00188"/>
    </source>
</evidence>
<dbReference type="PROSITE" id="PS51318">
    <property type="entry name" value="TAT"/>
    <property type="match status" value="1"/>
</dbReference>
<reference evidence="3 6" key="2">
    <citation type="submission" date="2018-01" db="EMBL/GenBank/DDBJ databases">
        <title>Complete genome sequence of Caulobacter flavus RHGG3.</title>
        <authorList>
            <person name="Yang E."/>
        </authorList>
    </citation>
    <scope>NUCLEOTIDE SEQUENCE [LARGE SCALE GENOMIC DNA]</scope>
    <source>
        <strain evidence="3 6">RHGG3</strain>
    </source>
</reference>
<evidence type="ECO:0000256" key="1">
    <source>
        <dbReference type="SAM" id="SignalP"/>
    </source>
</evidence>
<evidence type="ECO:0000313" key="6">
    <source>
        <dbReference type="Proteomes" id="UP000281192"/>
    </source>
</evidence>
<dbReference type="Pfam" id="PF00188">
    <property type="entry name" value="CAP"/>
    <property type="match status" value="1"/>
</dbReference>
<accession>A0A2N5CSD2</accession>
<dbReference type="PANTHER" id="PTHR31157">
    <property type="entry name" value="SCP DOMAIN-CONTAINING PROTEIN"/>
    <property type="match status" value="1"/>
</dbReference>
<dbReference type="AlphaFoldDB" id="A0A2N5CSD2"/>
<keyword evidence="1" id="KW-0732">Signal</keyword>
<feature type="domain" description="SCP" evidence="2">
    <location>
        <begin position="67"/>
        <end position="176"/>
    </location>
</feature>
<organism evidence="4 5">
    <name type="scientific">Caulobacter flavus</name>
    <dbReference type="NCBI Taxonomy" id="1679497"/>
    <lineage>
        <taxon>Bacteria</taxon>
        <taxon>Pseudomonadati</taxon>
        <taxon>Pseudomonadota</taxon>
        <taxon>Alphaproteobacteria</taxon>
        <taxon>Caulobacterales</taxon>
        <taxon>Caulobacteraceae</taxon>
        <taxon>Caulobacter</taxon>
    </lineage>
</organism>
<dbReference type="EMBL" id="PJRQ01000029">
    <property type="protein sequence ID" value="PLR13371.1"/>
    <property type="molecule type" value="Genomic_DNA"/>
</dbReference>
<dbReference type="EMBL" id="CP026100">
    <property type="protein sequence ID" value="AYV49041.1"/>
    <property type="molecule type" value="Genomic_DNA"/>
</dbReference>
<dbReference type="Gene3D" id="3.40.33.10">
    <property type="entry name" value="CAP"/>
    <property type="match status" value="1"/>
</dbReference>
<protein>
    <submittedName>
        <fullName evidence="4">CAP domain-containing protein</fullName>
    </submittedName>
</protein>
<evidence type="ECO:0000313" key="3">
    <source>
        <dbReference type="EMBL" id="AYV49041.1"/>
    </source>
</evidence>
<dbReference type="InterPro" id="IPR035940">
    <property type="entry name" value="CAP_sf"/>
</dbReference>
<dbReference type="CDD" id="cd05379">
    <property type="entry name" value="CAP_bacterial"/>
    <property type="match status" value="1"/>
</dbReference>
<gene>
    <name evidence="3" type="ORF">C1707_23840</name>
    <name evidence="4" type="ORF">CFHF_14405</name>
</gene>
<dbReference type="PANTHER" id="PTHR31157:SF1">
    <property type="entry name" value="SCP DOMAIN-CONTAINING PROTEIN"/>
    <property type="match status" value="1"/>
</dbReference>
<reference evidence="4 5" key="1">
    <citation type="submission" date="2017-12" db="EMBL/GenBank/DDBJ databases">
        <title>The genome sequence of Caulobacter flavus CGMCC1 15093.</title>
        <authorList>
            <person name="Gao J."/>
            <person name="Mao X."/>
            <person name="Sun J."/>
        </authorList>
    </citation>
    <scope>NUCLEOTIDE SEQUENCE [LARGE SCALE GENOMIC DNA]</scope>
    <source>
        <strain evidence="4 5">CGMCC1 15093</strain>
    </source>
</reference>
<sequence>MTALSRRTALALGASALAAPLTVPALARAASAQTYLAYERRLREQMAARRGDFDADFERELIDQGDAFREARGLAPLRFDPGLALAARAHAADIARSQIYDHMTREGFGPAARVGLLARDLVGAPAENIAMRRNAAGQVRPDQIMGQWKTSPGHRANLLAPGFTHVAYAALREGAQVIAVGVYAEVSARLAAPAPLRAASVDAIAAALSRASPRIDQFSLSEPGGDVLTQTYVERPQPVNIPPGAWQLRPHLSSGTHKYQVAWGPVFVLG</sequence>
<dbReference type="OrthoDB" id="419320at2"/>
<dbReference type="Proteomes" id="UP000281192">
    <property type="component" value="Chromosome"/>
</dbReference>
<dbReference type="RefSeq" id="WP_101713691.1">
    <property type="nucleotide sequence ID" value="NZ_CP026100.1"/>
</dbReference>
<dbReference type="InterPro" id="IPR014044">
    <property type="entry name" value="CAP_dom"/>
</dbReference>
<evidence type="ECO:0000313" key="5">
    <source>
        <dbReference type="Proteomes" id="UP000234483"/>
    </source>
</evidence>
<dbReference type="InterPro" id="IPR006311">
    <property type="entry name" value="TAT_signal"/>
</dbReference>
<dbReference type="Proteomes" id="UP000234483">
    <property type="component" value="Unassembled WGS sequence"/>
</dbReference>
<feature type="chain" id="PRO_5044577832" evidence="1">
    <location>
        <begin position="30"/>
        <end position="270"/>
    </location>
</feature>
<feature type="signal peptide" evidence="1">
    <location>
        <begin position="1"/>
        <end position="29"/>
    </location>
</feature>
<evidence type="ECO:0000313" key="4">
    <source>
        <dbReference type="EMBL" id="PLR13371.1"/>
    </source>
</evidence>